<sequence>MEAGLPDRLTRRTPKPKTGMVHLGPGAFFRAFQAIYTADAMAARGGDWGILAVSLKSPTARDQLGPQEGAFTAVELGPQGRNARIVESVTGVLVAPEDPGAVIAAMADPGVKIVSLTITEKGYCHEPATGRLNRSHPEIVHDLAHPDLPQSAPGFLVAALARRRAAGMPPFTVLTCDNLPSNGHLAQGIVIDFARAIDPDLAAWIAAHVPFPATMVDRITPATTEADIDALAQAEGYLDPACVMHEPFRQWVIEDDFADGRPAWEVAGAQFVRDVEAHETMKLRCLNGTHSALAYLGYLAGYQTIAETVADPAYAALCHKLWHDEILPTVPRPEGEDLAAYCAALLDRYRNPGIRHRTWQIAMDGSQKLPQRILGTVRDALAAGRVPTGLCLVVAAWMRYVGGIDETGAPIDVRDPLAGALRAASGSADTPEGKVAALLGVTQVFDPALAADTRLRAGVTDAYVRLAGQGARATVAEWTGAA</sequence>
<keyword evidence="2" id="KW-0520">NAD</keyword>
<dbReference type="InterPro" id="IPR013118">
    <property type="entry name" value="Mannitol_DH_C"/>
</dbReference>
<dbReference type="InterPro" id="IPR013328">
    <property type="entry name" value="6PGD_dom2"/>
</dbReference>
<dbReference type="Proteomes" id="UP001595973">
    <property type="component" value="Unassembled WGS sequence"/>
</dbReference>
<comment type="caution">
    <text evidence="5">The sequence shown here is derived from an EMBL/GenBank/DDBJ whole genome shotgun (WGS) entry which is preliminary data.</text>
</comment>
<proteinExistence type="predicted"/>
<gene>
    <name evidence="5" type="ORF">ACFO5X_25310</name>
</gene>
<dbReference type="InterPro" id="IPR023027">
    <property type="entry name" value="Mannitol_DH_CS"/>
</dbReference>
<dbReference type="PANTHER" id="PTHR43362:SF1">
    <property type="entry name" value="MANNITOL DEHYDROGENASE 2-RELATED"/>
    <property type="match status" value="1"/>
</dbReference>
<dbReference type="InterPro" id="IPR013131">
    <property type="entry name" value="Mannitol_DH_N"/>
</dbReference>
<dbReference type="PROSITE" id="PS00974">
    <property type="entry name" value="MANNITOL_DHGENASE"/>
    <property type="match status" value="1"/>
</dbReference>
<keyword evidence="1 5" id="KW-0560">Oxidoreductase</keyword>
<dbReference type="InterPro" id="IPR050988">
    <property type="entry name" value="Mannitol_DH/Oxidoreductase"/>
</dbReference>
<dbReference type="InterPro" id="IPR000669">
    <property type="entry name" value="Mannitol_DH"/>
</dbReference>
<dbReference type="PANTHER" id="PTHR43362">
    <property type="entry name" value="MANNITOL DEHYDROGENASE DSF1-RELATED"/>
    <property type="match status" value="1"/>
</dbReference>
<protein>
    <submittedName>
        <fullName evidence="5">Mannitol dehydrogenase family protein</fullName>
        <ecNumber evidence="5">1.1.1.-</ecNumber>
    </submittedName>
</protein>
<dbReference type="Gene3D" id="1.10.1040.10">
    <property type="entry name" value="N-(1-d-carboxylethyl)-l-norvaline Dehydrogenase, domain 2"/>
    <property type="match status" value="1"/>
</dbReference>
<name>A0ABV9KNZ0_9RHOB</name>
<keyword evidence="6" id="KW-1185">Reference proteome</keyword>
<dbReference type="EMBL" id="JBHSGI010000034">
    <property type="protein sequence ID" value="MFC4671892.1"/>
    <property type="molecule type" value="Genomic_DNA"/>
</dbReference>
<evidence type="ECO:0000256" key="1">
    <source>
        <dbReference type="ARBA" id="ARBA00023002"/>
    </source>
</evidence>
<dbReference type="PRINTS" id="PR00084">
    <property type="entry name" value="MTLDHDRGNASE"/>
</dbReference>
<dbReference type="Pfam" id="PF01232">
    <property type="entry name" value="Mannitol_dh"/>
    <property type="match status" value="1"/>
</dbReference>
<dbReference type="SUPFAM" id="SSF51735">
    <property type="entry name" value="NAD(P)-binding Rossmann-fold domains"/>
    <property type="match status" value="1"/>
</dbReference>
<feature type="domain" description="Mannitol dehydrogenase C-terminal" evidence="4">
    <location>
        <begin position="274"/>
        <end position="465"/>
    </location>
</feature>
<dbReference type="GO" id="GO:0016491">
    <property type="term" value="F:oxidoreductase activity"/>
    <property type="evidence" value="ECO:0007669"/>
    <property type="project" value="UniProtKB-KW"/>
</dbReference>
<evidence type="ECO:0000259" key="3">
    <source>
        <dbReference type="Pfam" id="PF01232"/>
    </source>
</evidence>
<dbReference type="InterPro" id="IPR036291">
    <property type="entry name" value="NAD(P)-bd_dom_sf"/>
</dbReference>
<organism evidence="5 6">
    <name type="scientific">Seohaeicola nanhaiensis</name>
    <dbReference type="NCBI Taxonomy" id="1387282"/>
    <lineage>
        <taxon>Bacteria</taxon>
        <taxon>Pseudomonadati</taxon>
        <taxon>Pseudomonadota</taxon>
        <taxon>Alphaproteobacteria</taxon>
        <taxon>Rhodobacterales</taxon>
        <taxon>Roseobacteraceae</taxon>
        <taxon>Seohaeicola</taxon>
    </lineage>
</organism>
<evidence type="ECO:0000256" key="2">
    <source>
        <dbReference type="ARBA" id="ARBA00023027"/>
    </source>
</evidence>
<dbReference type="Gene3D" id="3.40.50.720">
    <property type="entry name" value="NAD(P)-binding Rossmann-like Domain"/>
    <property type="match status" value="1"/>
</dbReference>
<dbReference type="Pfam" id="PF08125">
    <property type="entry name" value="Mannitol_dh_C"/>
    <property type="match status" value="1"/>
</dbReference>
<accession>A0ABV9KNZ0</accession>
<evidence type="ECO:0000313" key="6">
    <source>
        <dbReference type="Proteomes" id="UP001595973"/>
    </source>
</evidence>
<feature type="domain" description="Mannitol dehydrogenase N-terminal" evidence="3">
    <location>
        <begin position="20"/>
        <end position="265"/>
    </location>
</feature>
<evidence type="ECO:0000313" key="5">
    <source>
        <dbReference type="EMBL" id="MFC4671892.1"/>
    </source>
</evidence>
<dbReference type="SUPFAM" id="SSF48179">
    <property type="entry name" value="6-phosphogluconate dehydrogenase C-terminal domain-like"/>
    <property type="match status" value="1"/>
</dbReference>
<dbReference type="RefSeq" id="WP_380722896.1">
    <property type="nucleotide sequence ID" value="NZ_JBHSGI010000034.1"/>
</dbReference>
<dbReference type="EC" id="1.1.1.-" evidence="5"/>
<reference evidence="6" key="1">
    <citation type="journal article" date="2019" name="Int. J. Syst. Evol. Microbiol.">
        <title>The Global Catalogue of Microorganisms (GCM) 10K type strain sequencing project: providing services to taxonomists for standard genome sequencing and annotation.</title>
        <authorList>
            <consortium name="The Broad Institute Genomics Platform"/>
            <consortium name="The Broad Institute Genome Sequencing Center for Infectious Disease"/>
            <person name="Wu L."/>
            <person name="Ma J."/>
        </authorList>
    </citation>
    <scope>NUCLEOTIDE SEQUENCE [LARGE SCALE GENOMIC DNA]</scope>
    <source>
        <strain evidence="6">CGMCC 4.7283</strain>
    </source>
</reference>
<dbReference type="InterPro" id="IPR008927">
    <property type="entry name" value="6-PGluconate_DH-like_C_sf"/>
</dbReference>
<evidence type="ECO:0000259" key="4">
    <source>
        <dbReference type="Pfam" id="PF08125"/>
    </source>
</evidence>